<sequence length="295" mass="32806">MIFTRIGRSVSRSSRFGNLLNGRGRSAGLIGNGGISGVPRCGSYLGPVDGELRFLRSYFAASIAAHKARVSDFSCILANPKLCLHFSSETPKKKNSENFHPKEKKEIPKGDEQKTKPKVFDKLIALVYVRSSPRSQTSEEVVQGPDTHVPAKRGQCKYFIIGSIESFEKRLEDAQEALGIDSHDFVPVTYGSNMVWFLELMRFLPTLPILLLLGSFLLVEWRTHRGLGIGGRSARGIFNIGKAQVTKVDKNAKNQIYFKDVAGCDEAKQEIMEFVHFLKNPQKYEDLGAKIPKGA</sequence>
<keyword evidence="5" id="KW-0067">ATP-binding</keyword>
<name>A0A498KFU6_MALDO</name>
<evidence type="ECO:0000313" key="8">
    <source>
        <dbReference type="EMBL" id="RXI04343.1"/>
    </source>
</evidence>
<evidence type="ECO:0000256" key="7">
    <source>
        <dbReference type="SAM" id="MobiDB-lite"/>
    </source>
</evidence>
<dbReference type="GO" id="GO:0046872">
    <property type="term" value="F:metal ion binding"/>
    <property type="evidence" value="ECO:0007669"/>
    <property type="project" value="UniProtKB-KW"/>
</dbReference>
<feature type="region of interest" description="Disordered" evidence="7">
    <location>
        <begin position="90"/>
        <end position="112"/>
    </location>
</feature>
<evidence type="ECO:0000256" key="6">
    <source>
        <dbReference type="ARBA" id="ARBA00023049"/>
    </source>
</evidence>
<keyword evidence="6" id="KW-0378">Hydrolase</keyword>
<keyword evidence="6" id="KW-0482">Metalloprotease</keyword>
<organism evidence="8 9">
    <name type="scientific">Malus domestica</name>
    <name type="common">Apple</name>
    <name type="synonym">Pyrus malus</name>
    <dbReference type="NCBI Taxonomy" id="3750"/>
    <lineage>
        <taxon>Eukaryota</taxon>
        <taxon>Viridiplantae</taxon>
        <taxon>Streptophyta</taxon>
        <taxon>Embryophyta</taxon>
        <taxon>Tracheophyta</taxon>
        <taxon>Spermatophyta</taxon>
        <taxon>Magnoliopsida</taxon>
        <taxon>eudicotyledons</taxon>
        <taxon>Gunneridae</taxon>
        <taxon>Pentapetalae</taxon>
        <taxon>rosids</taxon>
        <taxon>fabids</taxon>
        <taxon>Rosales</taxon>
        <taxon>Rosaceae</taxon>
        <taxon>Amygdaloideae</taxon>
        <taxon>Maleae</taxon>
        <taxon>Malus</taxon>
    </lineage>
</organism>
<evidence type="ECO:0000256" key="1">
    <source>
        <dbReference type="ARBA" id="ARBA00001947"/>
    </source>
</evidence>
<dbReference type="GO" id="GO:0005745">
    <property type="term" value="C:m-AAA complex"/>
    <property type="evidence" value="ECO:0007669"/>
    <property type="project" value="TreeGrafter"/>
</dbReference>
<keyword evidence="3" id="KW-0547">Nucleotide-binding</keyword>
<gene>
    <name evidence="8" type="ORF">DVH24_038617</name>
</gene>
<dbReference type="GO" id="GO:0009535">
    <property type="term" value="C:chloroplast thylakoid membrane"/>
    <property type="evidence" value="ECO:0007669"/>
    <property type="project" value="TreeGrafter"/>
</dbReference>
<dbReference type="GO" id="GO:0034982">
    <property type="term" value="P:mitochondrial protein processing"/>
    <property type="evidence" value="ECO:0007669"/>
    <property type="project" value="TreeGrafter"/>
</dbReference>
<dbReference type="Proteomes" id="UP000290289">
    <property type="component" value="Chromosome 3"/>
</dbReference>
<evidence type="ECO:0000256" key="2">
    <source>
        <dbReference type="ARBA" id="ARBA00022723"/>
    </source>
</evidence>
<proteinExistence type="predicted"/>
<comment type="cofactor">
    <cofactor evidence="1">
        <name>Zn(2+)</name>
        <dbReference type="ChEBI" id="CHEBI:29105"/>
    </cofactor>
</comment>
<dbReference type="AlphaFoldDB" id="A0A498KFU6"/>
<dbReference type="EMBL" id="RDQH01000329">
    <property type="protein sequence ID" value="RXI04343.1"/>
    <property type="molecule type" value="Genomic_DNA"/>
</dbReference>
<keyword evidence="9" id="KW-1185">Reference proteome</keyword>
<keyword evidence="6" id="KW-0645">Protease</keyword>
<dbReference type="InterPro" id="IPR050928">
    <property type="entry name" value="ATP-dep_Zn_Metalloprotease"/>
</dbReference>
<evidence type="ECO:0000256" key="3">
    <source>
        <dbReference type="ARBA" id="ARBA00022741"/>
    </source>
</evidence>
<reference evidence="8 9" key="1">
    <citation type="submission" date="2018-10" db="EMBL/GenBank/DDBJ databases">
        <title>A high-quality apple genome assembly.</title>
        <authorList>
            <person name="Hu J."/>
        </authorList>
    </citation>
    <scope>NUCLEOTIDE SEQUENCE [LARGE SCALE GENOMIC DNA]</scope>
    <source>
        <strain evidence="9">cv. HFTH1</strain>
        <tissue evidence="8">Young leaf</tissue>
    </source>
</reference>
<dbReference type="GO" id="GO:0008237">
    <property type="term" value="F:metallopeptidase activity"/>
    <property type="evidence" value="ECO:0007669"/>
    <property type="project" value="UniProtKB-KW"/>
</dbReference>
<dbReference type="PANTHER" id="PTHR43655">
    <property type="entry name" value="ATP-DEPENDENT PROTEASE"/>
    <property type="match status" value="1"/>
</dbReference>
<dbReference type="Gene3D" id="3.40.50.300">
    <property type="entry name" value="P-loop containing nucleotide triphosphate hydrolases"/>
    <property type="match status" value="1"/>
</dbReference>
<evidence type="ECO:0000256" key="4">
    <source>
        <dbReference type="ARBA" id="ARBA00022833"/>
    </source>
</evidence>
<comment type="caution">
    <text evidence="8">The sequence shown here is derived from an EMBL/GenBank/DDBJ whole genome shotgun (WGS) entry which is preliminary data.</text>
</comment>
<dbReference type="PANTHER" id="PTHR43655:SF2">
    <property type="entry name" value="AFG3 LIKE MATRIX AAA PEPTIDASE SUBUNIT 2, ISOFORM A"/>
    <property type="match status" value="1"/>
</dbReference>
<keyword evidence="2" id="KW-0479">Metal-binding</keyword>
<dbReference type="GO" id="GO:0005524">
    <property type="term" value="F:ATP binding"/>
    <property type="evidence" value="ECO:0007669"/>
    <property type="project" value="UniProtKB-KW"/>
</dbReference>
<evidence type="ECO:0000313" key="9">
    <source>
        <dbReference type="Proteomes" id="UP000290289"/>
    </source>
</evidence>
<dbReference type="Gene3D" id="3.40.1690.20">
    <property type="match status" value="1"/>
</dbReference>
<evidence type="ECO:0000256" key="5">
    <source>
        <dbReference type="ARBA" id="ARBA00022840"/>
    </source>
</evidence>
<dbReference type="STRING" id="3750.A0A498KFU6"/>
<dbReference type="InterPro" id="IPR027417">
    <property type="entry name" value="P-loop_NTPase"/>
</dbReference>
<protein>
    <submittedName>
        <fullName evidence="8">Uncharacterized protein</fullName>
    </submittedName>
</protein>
<keyword evidence="4" id="KW-0862">Zinc</keyword>
<accession>A0A498KFU6</accession>